<protein>
    <submittedName>
        <fullName evidence="6">Dipeptide ABC transporter dipeptide-binding protein</fullName>
    </submittedName>
</protein>
<dbReference type="STRING" id="1227455.C449_16378"/>
<feature type="compositionally biased region" description="Gly residues" evidence="4">
    <location>
        <begin position="27"/>
        <end position="51"/>
    </location>
</feature>
<sequence>MDESDLSRRRFLQATGGAAAAAALAGCSGGGGGGDNGSGSGSGNGSGGGSGNESSPAETNESAGGNASEDANASGNQSSQDPMEGGPGETDRTVQDYSGTMTTFDPVAATDETSGYVVMNVFDALTNYPDATTTVENLLASEYETSNGDKTYTFTLKEGVTFSNGDTLTASDFVYSFERLAASSNSKRAGFILGDLGVKHETDSEDSYQPGSMAVSAEDERTLTIELTQANPAALQILAYAAFSAVPEGIVGDIEGSSGEMEYSEFASSNPIGAGPYTLETYNSGTEAEIAARDDYHGEGPMTAGTHWQIISKSPAQYAYTVTNQNSDFPAVPTAQYSQNKLSAEGTDDAGYEYGTYQLANGIDADVYHTEELSCFYYGFNCRSVPKYVRQAVAHVNNNQEVIDQLLKKPAKAAYHFVPPKIYPGGRSAYEEHAQQYPYGYQQTQIEEARQIMEENGHGPNNPYEFTMTSYPDAIVKRTLNLLRDKLRQAHINMSIKQTTFSTLVEQAYSGNTEGYTLGWIADWPQPTNFLKLLYPPSTDTSSSGNVSGLNWMDTDAANSAASAWEKIQNNPTESGQQARNQAVVSMLEAVWEDVPMITTRHSVAQHMEYPWLYKPRTGAMGPSRIKHNTFQVGERQS</sequence>
<feature type="compositionally biased region" description="Low complexity" evidence="4">
    <location>
        <begin position="15"/>
        <end position="26"/>
    </location>
</feature>
<proteinExistence type="inferred from homology"/>
<dbReference type="InterPro" id="IPR006311">
    <property type="entry name" value="TAT_signal"/>
</dbReference>
<dbReference type="InterPro" id="IPR039424">
    <property type="entry name" value="SBP_5"/>
</dbReference>
<evidence type="ECO:0000256" key="1">
    <source>
        <dbReference type="ARBA" id="ARBA00005695"/>
    </source>
</evidence>
<dbReference type="PANTHER" id="PTHR30290:SF9">
    <property type="entry name" value="OLIGOPEPTIDE-BINDING PROTEIN APPA"/>
    <property type="match status" value="1"/>
</dbReference>
<dbReference type="GO" id="GO:1904680">
    <property type="term" value="F:peptide transmembrane transporter activity"/>
    <property type="evidence" value="ECO:0007669"/>
    <property type="project" value="TreeGrafter"/>
</dbReference>
<evidence type="ECO:0000256" key="2">
    <source>
        <dbReference type="ARBA" id="ARBA00022448"/>
    </source>
</evidence>
<feature type="compositionally biased region" description="Polar residues" evidence="4">
    <location>
        <begin position="56"/>
        <end position="81"/>
    </location>
</feature>
<dbReference type="GO" id="GO:0015833">
    <property type="term" value="P:peptide transport"/>
    <property type="evidence" value="ECO:0007669"/>
    <property type="project" value="TreeGrafter"/>
</dbReference>
<dbReference type="Gene3D" id="3.10.105.10">
    <property type="entry name" value="Dipeptide-binding Protein, Domain 3"/>
    <property type="match status" value="1"/>
</dbReference>
<evidence type="ECO:0000259" key="5">
    <source>
        <dbReference type="Pfam" id="PF00496"/>
    </source>
</evidence>
<dbReference type="RefSeq" id="WP_006079132.1">
    <property type="nucleotide sequence ID" value="NZ_AOMD01000033.1"/>
</dbReference>
<accession>M0MAG1</accession>
<feature type="region of interest" description="Disordered" evidence="4">
    <location>
        <begin position="15"/>
        <end position="97"/>
    </location>
</feature>
<dbReference type="OrthoDB" id="233597at2157"/>
<evidence type="ECO:0000256" key="4">
    <source>
        <dbReference type="SAM" id="MobiDB-lite"/>
    </source>
</evidence>
<dbReference type="CDD" id="cd00995">
    <property type="entry name" value="PBP2_NikA_DppA_OppA_like"/>
    <property type="match status" value="1"/>
</dbReference>
<comment type="caution">
    <text evidence="6">The sequence shown here is derived from an EMBL/GenBank/DDBJ whole genome shotgun (WGS) entry which is preliminary data.</text>
</comment>
<dbReference type="Proteomes" id="UP000011669">
    <property type="component" value="Unassembled WGS sequence"/>
</dbReference>
<evidence type="ECO:0000256" key="3">
    <source>
        <dbReference type="ARBA" id="ARBA00022729"/>
    </source>
</evidence>
<comment type="similarity">
    <text evidence="1">Belongs to the bacterial solute-binding protein 5 family.</text>
</comment>
<dbReference type="Gene3D" id="3.40.190.10">
    <property type="entry name" value="Periplasmic binding protein-like II"/>
    <property type="match status" value="1"/>
</dbReference>
<keyword evidence="7" id="KW-1185">Reference proteome</keyword>
<dbReference type="Pfam" id="PF00496">
    <property type="entry name" value="SBP_bac_5"/>
    <property type="match status" value="1"/>
</dbReference>
<dbReference type="PROSITE" id="PS51318">
    <property type="entry name" value="TAT"/>
    <property type="match status" value="1"/>
</dbReference>
<keyword evidence="3" id="KW-0732">Signal</keyword>
<dbReference type="InterPro" id="IPR000914">
    <property type="entry name" value="SBP_5_dom"/>
</dbReference>
<dbReference type="PANTHER" id="PTHR30290">
    <property type="entry name" value="PERIPLASMIC BINDING COMPONENT OF ABC TRANSPORTER"/>
    <property type="match status" value="1"/>
</dbReference>
<organism evidence="6 7">
    <name type="scientific">Halococcus saccharolyticus DSM 5350</name>
    <dbReference type="NCBI Taxonomy" id="1227455"/>
    <lineage>
        <taxon>Archaea</taxon>
        <taxon>Methanobacteriati</taxon>
        <taxon>Methanobacteriota</taxon>
        <taxon>Stenosarchaea group</taxon>
        <taxon>Halobacteria</taxon>
        <taxon>Halobacteriales</taxon>
        <taxon>Halococcaceae</taxon>
        <taxon>Halococcus</taxon>
    </lineage>
</organism>
<keyword evidence="2" id="KW-0813">Transport</keyword>
<dbReference type="EMBL" id="AOMD01000033">
    <property type="protein sequence ID" value="EMA42736.1"/>
    <property type="molecule type" value="Genomic_DNA"/>
</dbReference>
<dbReference type="InParanoid" id="M0MAG1"/>
<dbReference type="SUPFAM" id="SSF53850">
    <property type="entry name" value="Periplasmic binding protein-like II"/>
    <property type="match status" value="1"/>
</dbReference>
<gene>
    <name evidence="6" type="ORF">C449_16378</name>
</gene>
<name>M0MAG1_9EURY</name>
<dbReference type="PATRIC" id="fig|1227455.4.peg.3335"/>
<dbReference type="AlphaFoldDB" id="M0MAG1"/>
<feature type="domain" description="Solute-binding protein family 5" evidence="5">
    <location>
        <begin position="135"/>
        <end position="539"/>
    </location>
</feature>
<evidence type="ECO:0000313" key="7">
    <source>
        <dbReference type="Proteomes" id="UP000011669"/>
    </source>
</evidence>
<evidence type="ECO:0000313" key="6">
    <source>
        <dbReference type="EMBL" id="EMA42736.1"/>
    </source>
</evidence>
<reference evidence="6 7" key="1">
    <citation type="journal article" date="2014" name="PLoS Genet.">
        <title>Phylogenetically driven sequencing of extremely halophilic archaea reveals strategies for static and dynamic osmo-response.</title>
        <authorList>
            <person name="Becker E.A."/>
            <person name="Seitzer P.M."/>
            <person name="Tritt A."/>
            <person name="Larsen D."/>
            <person name="Krusor M."/>
            <person name="Yao A.I."/>
            <person name="Wu D."/>
            <person name="Madern D."/>
            <person name="Eisen J.A."/>
            <person name="Darling A.E."/>
            <person name="Facciotti M.T."/>
        </authorList>
    </citation>
    <scope>NUCLEOTIDE SEQUENCE [LARGE SCALE GENOMIC DNA]</scope>
    <source>
        <strain evidence="6 7">DSM 5350</strain>
    </source>
</reference>